<reference evidence="2" key="1">
    <citation type="submission" date="2013-02" db="EMBL/GenBank/DDBJ databases">
        <authorList>
            <person name="Hughes D."/>
        </authorList>
    </citation>
    <scope>NUCLEOTIDE SEQUENCE</scope>
    <source>
        <strain>Durham</strain>
        <strain evidence="2">NC isolate 2 -- Noor lab</strain>
    </source>
</reference>
<proteinExistence type="predicted"/>
<dbReference type="HOGENOM" id="CLU_2375163_0_0_1"/>
<reference evidence="1" key="2">
    <citation type="submission" date="2015-06" db="UniProtKB">
        <authorList>
            <consortium name="EnsemblMetazoa"/>
        </authorList>
    </citation>
    <scope>IDENTIFICATION</scope>
</reference>
<dbReference type="Proteomes" id="UP000015102">
    <property type="component" value="Unassembled WGS sequence"/>
</dbReference>
<name>T1GWK9_MEGSC</name>
<dbReference type="EnsemblMetazoa" id="MESCA008186-RA">
    <property type="protein sequence ID" value="MESCA008186-PA"/>
    <property type="gene ID" value="MESCA008186"/>
</dbReference>
<accession>T1GWK9</accession>
<dbReference type="EMBL" id="CAQQ02120797">
    <property type="status" value="NOT_ANNOTATED_CDS"/>
    <property type="molecule type" value="Genomic_DNA"/>
</dbReference>
<evidence type="ECO:0000313" key="1">
    <source>
        <dbReference type="EnsemblMetazoa" id="MESCA008186-PA"/>
    </source>
</evidence>
<evidence type="ECO:0000313" key="2">
    <source>
        <dbReference type="Proteomes" id="UP000015102"/>
    </source>
</evidence>
<keyword evidence="2" id="KW-1185">Reference proteome</keyword>
<dbReference type="AlphaFoldDB" id="T1GWK9"/>
<protein>
    <submittedName>
        <fullName evidence="1">Uncharacterized protein</fullName>
    </submittedName>
</protein>
<organism evidence="1 2">
    <name type="scientific">Megaselia scalaris</name>
    <name type="common">Humpbacked fly</name>
    <name type="synonym">Phora scalaris</name>
    <dbReference type="NCBI Taxonomy" id="36166"/>
    <lineage>
        <taxon>Eukaryota</taxon>
        <taxon>Metazoa</taxon>
        <taxon>Ecdysozoa</taxon>
        <taxon>Arthropoda</taxon>
        <taxon>Hexapoda</taxon>
        <taxon>Insecta</taxon>
        <taxon>Pterygota</taxon>
        <taxon>Neoptera</taxon>
        <taxon>Endopterygota</taxon>
        <taxon>Diptera</taxon>
        <taxon>Brachycera</taxon>
        <taxon>Muscomorpha</taxon>
        <taxon>Platypezoidea</taxon>
        <taxon>Phoridae</taxon>
        <taxon>Megaseliini</taxon>
        <taxon>Megaselia</taxon>
    </lineage>
</organism>
<sequence>MMFLMPKQIAKSKFYKAAMPVLVKNFEPSFNKHVFVQLTFYLGLWKKTQESMDLMYQVLQDNLLSYTTPSRKSSIVWNLFVGFLYTHGVAQHYLI</sequence>